<proteinExistence type="predicted"/>
<organism evidence="3 4">
    <name type="scientific">Allomeiothermus silvanus (strain ATCC 700542 / DSM 9946 / NBRC 106475 / NCIMB 13440 / VI-R2)</name>
    <name type="common">Thermus silvanus</name>
    <dbReference type="NCBI Taxonomy" id="526227"/>
    <lineage>
        <taxon>Bacteria</taxon>
        <taxon>Thermotogati</taxon>
        <taxon>Deinococcota</taxon>
        <taxon>Deinococci</taxon>
        <taxon>Thermales</taxon>
        <taxon>Thermaceae</taxon>
        <taxon>Allomeiothermus</taxon>
    </lineage>
</organism>
<keyword evidence="1" id="KW-1133">Transmembrane helix</keyword>
<dbReference type="Pfam" id="PF11127">
    <property type="entry name" value="YgaP-like_TM"/>
    <property type="match status" value="1"/>
</dbReference>
<feature type="transmembrane region" description="Helical" evidence="1">
    <location>
        <begin position="12"/>
        <end position="32"/>
    </location>
</feature>
<keyword evidence="1" id="KW-0472">Membrane</keyword>
<dbReference type="STRING" id="526227.Mesil_0305"/>
<keyword evidence="1" id="KW-0812">Transmembrane</keyword>
<keyword evidence="4" id="KW-1185">Reference proteome</keyword>
<dbReference type="HOGENOM" id="CLU_176022_4_0_0"/>
<feature type="transmembrane region" description="Helical" evidence="1">
    <location>
        <begin position="38"/>
        <end position="58"/>
    </location>
</feature>
<evidence type="ECO:0000313" key="3">
    <source>
        <dbReference type="EMBL" id="ADH62246.1"/>
    </source>
</evidence>
<protein>
    <recommendedName>
        <fullName evidence="2">Inner membrane protein YgaP-like transmembrane domain-containing protein</fullName>
    </recommendedName>
</protein>
<dbReference type="Proteomes" id="UP000001916">
    <property type="component" value="Chromosome"/>
</dbReference>
<evidence type="ECO:0000256" key="1">
    <source>
        <dbReference type="SAM" id="Phobius"/>
    </source>
</evidence>
<accession>D7BHK8</accession>
<dbReference type="OrthoDB" id="5405951at2"/>
<dbReference type="InterPro" id="IPR021309">
    <property type="entry name" value="YgaP-like_TM"/>
</dbReference>
<dbReference type="EMBL" id="CP002042">
    <property type="protein sequence ID" value="ADH62246.1"/>
    <property type="molecule type" value="Genomic_DNA"/>
</dbReference>
<evidence type="ECO:0000259" key="2">
    <source>
        <dbReference type="Pfam" id="PF11127"/>
    </source>
</evidence>
<dbReference type="AlphaFoldDB" id="D7BHK8"/>
<dbReference type="RefSeq" id="WP_013156853.1">
    <property type="nucleotide sequence ID" value="NC_014212.1"/>
</dbReference>
<sequence length="67" mass="7358">MAPNVGSTDRMVRYLLVVVFAVIALFFVAGIWKWVFGLLAVVMLVTATTNFCPIWAALGINTRRKAG</sequence>
<gene>
    <name evidence="3" type="ordered locus">Mesil_0305</name>
</gene>
<feature type="domain" description="Inner membrane protein YgaP-like transmembrane" evidence="2">
    <location>
        <begin position="1"/>
        <end position="64"/>
    </location>
</feature>
<reference evidence="3 4" key="1">
    <citation type="journal article" date="2010" name="Stand. Genomic Sci.">
        <title>Complete genome sequence of Meiothermus silvanus type strain (VI-R2).</title>
        <authorList>
            <person name="Sikorski J."/>
            <person name="Tindall B.J."/>
            <person name="Lowry S."/>
            <person name="Lucas S."/>
            <person name="Nolan M."/>
            <person name="Copeland A."/>
            <person name="Glavina Del Rio T."/>
            <person name="Tice H."/>
            <person name="Cheng J.F."/>
            <person name="Han C."/>
            <person name="Pitluck S."/>
            <person name="Liolios K."/>
            <person name="Ivanova N."/>
            <person name="Mavromatis K."/>
            <person name="Mikhailova N."/>
            <person name="Pati A."/>
            <person name="Goodwin L."/>
            <person name="Chen A."/>
            <person name="Palaniappan K."/>
            <person name="Land M."/>
            <person name="Hauser L."/>
            <person name="Chang Y.J."/>
            <person name="Jeffries C.D."/>
            <person name="Rohde M."/>
            <person name="Goker M."/>
            <person name="Woyke T."/>
            <person name="Bristow J."/>
            <person name="Eisen J.A."/>
            <person name="Markowitz V."/>
            <person name="Hugenholtz P."/>
            <person name="Kyrpides N.C."/>
            <person name="Klenk H.P."/>
            <person name="Lapidus A."/>
        </authorList>
    </citation>
    <scope>NUCLEOTIDE SEQUENCE [LARGE SCALE GENOMIC DNA]</scope>
    <source>
        <strain evidence="4">ATCC 700542 / DSM 9946 / VI-R2</strain>
    </source>
</reference>
<evidence type="ECO:0000313" key="4">
    <source>
        <dbReference type="Proteomes" id="UP000001916"/>
    </source>
</evidence>
<name>D7BHK8_ALLS1</name>
<dbReference type="KEGG" id="msv:Mesil_0305"/>